<proteinExistence type="predicted"/>
<feature type="transmembrane region" description="Helical" evidence="1">
    <location>
        <begin position="43"/>
        <end position="61"/>
    </location>
</feature>
<evidence type="ECO:0000256" key="1">
    <source>
        <dbReference type="SAM" id="Phobius"/>
    </source>
</evidence>
<sequence length="142" mass="15706">MRPETLSSSQLSVKTAALRMVDLPLSVYGSLTQVTVSPGTKRLVAATALGAVSLLYLARRFQRRKSKKRRPSPPATEWDQAKFEAFAKATAQQQQQRHDHEPTDELDLALPLHNGSSTGLVITQKLTGNCLDPCRVWLLLKV</sequence>
<keyword evidence="1" id="KW-0812">Transmembrane</keyword>
<dbReference type="Pfam" id="PF10265">
    <property type="entry name" value="Miga"/>
    <property type="match status" value="1"/>
</dbReference>
<keyword evidence="3" id="KW-1185">Reference proteome</keyword>
<name>A0AAW0Q1D4_9GOBI</name>
<protein>
    <submittedName>
        <fullName evidence="2">Uncharacterized protein</fullName>
    </submittedName>
</protein>
<accession>A0AAW0Q1D4</accession>
<keyword evidence="1" id="KW-0472">Membrane</keyword>
<dbReference type="InterPro" id="IPR019392">
    <property type="entry name" value="Miga"/>
</dbReference>
<dbReference type="GO" id="GO:0008053">
    <property type="term" value="P:mitochondrial fusion"/>
    <property type="evidence" value="ECO:0007669"/>
    <property type="project" value="InterPro"/>
</dbReference>
<organism evidence="2 3">
    <name type="scientific">Mugilogobius chulae</name>
    <name type="common">yellowstripe goby</name>
    <dbReference type="NCBI Taxonomy" id="88201"/>
    <lineage>
        <taxon>Eukaryota</taxon>
        <taxon>Metazoa</taxon>
        <taxon>Chordata</taxon>
        <taxon>Craniata</taxon>
        <taxon>Vertebrata</taxon>
        <taxon>Euteleostomi</taxon>
        <taxon>Actinopterygii</taxon>
        <taxon>Neopterygii</taxon>
        <taxon>Teleostei</taxon>
        <taxon>Neoteleostei</taxon>
        <taxon>Acanthomorphata</taxon>
        <taxon>Gobiaria</taxon>
        <taxon>Gobiiformes</taxon>
        <taxon>Gobioidei</taxon>
        <taxon>Gobiidae</taxon>
        <taxon>Gobionellinae</taxon>
        <taxon>Mugilogobius</taxon>
    </lineage>
</organism>
<reference evidence="3" key="1">
    <citation type="submission" date="2024-04" db="EMBL/GenBank/DDBJ databases">
        <title>Salinicola lusitanus LLJ914,a marine bacterium isolated from the Okinawa Trough.</title>
        <authorList>
            <person name="Li J."/>
        </authorList>
    </citation>
    <scope>NUCLEOTIDE SEQUENCE [LARGE SCALE GENOMIC DNA]</scope>
</reference>
<keyword evidence="1" id="KW-1133">Transmembrane helix</keyword>
<dbReference type="AlphaFoldDB" id="A0AAW0Q1D4"/>
<comment type="caution">
    <text evidence="2">The sequence shown here is derived from an EMBL/GenBank/DDBJ whole genome shotgun (WGS) entry which is preliminary data.</text>
</comment>
<gene>
    <name evidence="2" type="ORF">WMY93_000606</name>
</gene>
<dbReference type="EMBL" id="JBBPFD010000001">
    <property type="protein sequence ID" value="KAK7944878.1"/>
    <property type="molecule type" value="Genomic_DNA"/>
</dbReference>
<dbReference type="Proteomes" id="UP001460270">
    <property type="component" value="Unassembled WGS sequence"/>
</dbReference>
<evidence type="ECO:0000313" key="3">
    <source>
        <dbReference type="Proteomes" id="UP001460270"/>
    </source>
</evidence>
<evidence type="ECO:0000313" key="2">
    <source>
        <dbReference type="EMBL" id="KAK7944878.1"/>
    </source>
</evidence>